<sequence length="343" mass="37402">MAFGLCAAFAAVALVGQVGFAQQAAAPEKPLVCPPEGFSGGFTKGCPQRQFAYPSDIAAMMAALPDKAPATPQKVRRVLVLGRAVTWVHTSIPLAAKMVEYLGDKTGAWMTTITYDAADINPENLKQYDAVFLASTTGEFLDDPKDKPVTDIRRKALLDFVKQGKGIAGIHAATDCYHKTTRGATPEAAPILTGTWPEFNEVMGGFFKFHWVYPTLITVKIDDPKSPLTSMFPARGYEIVDETYTFAQDSYSRSKVHVLTSVNYAKMSAEDKAKEPANTKRTDGDYALSYIQRVGQGRVFYEAHGHDEKVYFSRPFVAHMLAGIQYALGDLPADDSPSTPASH</sequence>
<feature type="chain" id="PRO_5032667939" evidence="1">
    <location>
        <begin position="22"/>
        <end position="343"/>
    </location>
</feature>
<dbReference type="InterPro" id="IPR029010">
    <property type="entry name" value="ThuA-like"/>
</dbReference>
<dbReference type="Pfam" id="PF06283">
    <property type="entry name" value="ThuA"/>
    <property type="match status" value="1"/>
</dbReference>
<dbReference type="InterPro" id="IPR029062">
    <property type="entry name" value="Class_I_gatase-like"/>
</dbReference>
<dbReference type="PANTHER" id="PTHR40469">
    <property type="entry name" value="SECRETED GLYCOSYL HYDROLASE"/>
    <property type="match status" value="1"/>
</dbReference>
<evidence type="ECO:0000313" key="3">
    <source>
        <dbReference type="EMBL" id="QOY91902.1"/>
    </source>
</evidence>
<dbReference type="Gene3D" id="3.40.50.880">
    <property type="match status" value="1"/>
</dbReference>
<evidence type="ECO:0000313" key="4">
    <source>
        <dbReference type="Proteomes" id="UP000593892"/>
    </source>
</evidence>
<dbReference type="EMBL" id="CP063849">
    <property type="protein sequence ID" value="QOY91902.1"/>
    <property type="molecule type" value="Genomic_DNA"/>
</dbReference>
<dbReference type="PANTHER" id="PTHR40469:SF2">
    <property type="entry name" value="GALACTOSE-BINDING DOMAIN-LIKE SUPERFAMILY PROTEIN"/>
    <property type="match status" value="1"/>
</dbReference>
<dbReference type="Proteomes" id="UP000593892">
    <property type="component" value="Chromosome"/>
</dbReference>
<gene>
    <name evidence="3" type="ORF">IRI77_03380</name>
</gene>
<name>A0A7S7NY49_PALFE</name>
<evidence type="ECO:0000259" key="2">
    <source>
        <dbReference type="Pfam" id="PF06283"/>
    </source>
</evidence>
<evidence type="ECO:0000256" key="1">
    <source>
        <dbReference type="SAM" id="SignalP"/>
    </source>
</evidence>
<proteinExistence type="predicted"/>
<feature type="domain" description="ThuA-like" evidence="2">
    <location>
        <begin position="77"/>
        <end position="327"/>
    </location>
</feature>
<keyword evidence="1" id="KW-0732">Signal</keyword>
<organism evidence="3 4">
    <name type="scientific">Paludibaculum fermentans</name>
    <dbReference type="NCBI Taxonomy" id="1473598"/>
    <lineage>
        <taxon>Bacteria</taxon>
        <taxon>Pseudomonadati</taxon>
        <taxon>Acidobacteriota</taxon>
        <taxon>Terriglobia</taxon>
        <taxon>Bryobacterales</taxon>
        <taxon>Bryobacteraceae</taxon>
        <taxon>Paludibaculum</taxon>
    </lineage>
</organism>
<reference evidence="3 4" key="1">
    <citation type="submission" date="2020-10" db="EMBL/GenBank/DDBJ databases">
        <title>Complete genome sequence of Paludibaculum fermentans P105T, a facultatively anaerobic acidobacterium capable of dissimilatory Fe(III) reduction.</title>
        <authorList>
            <person name="Dedysh S.N."/>
            <person name="Beletsky A.V."/>
            <person name="Kulichevskaya I.S."/>
            <person name="Mardanov A.V."/>
            <person name="Ravin N.V."/>
        </authorList>
    </citation>
    <scope>NUCLEOTIDE SEQUENCE [LARGE SCALE GENOMIC DNA]</scope>
    <source>
        <strain evidence="3 4">P105</strain>
    </source>
</reference>
<keyword evidence="4" id="KW-1185">Reference proteome</keyword>
<protein>
    <submittedName>
        <fullName evidence="3">ThuA domain-containing protein</fullName>
    </submittedName>
</protein>
<feature type="signal peptide" evidence="1">
    <location>
        <begin position="1"/>
        <end position="21"/>
    </location>
</feature>
<dbReference type="SUPFAM" id="SSF52317">
    <property type="entry name" value="Class I glutamine amidotransferase-like"/>
    <property type="match status" value="1"/>
</dbReference>
<dbReference type="KEGG" id="pfer:IRI77_03380"/>
<accession>A0A7S7NY49</accession>
<dbReference type="AlphaFoldDB" id="A0A7S7NY49"/>